<dbReference type="InterPro" id="IPR036612">
    <property type="entry name" value="KH_dom_type_1_sf"/>
</dbReference>
<dbReference type="InterPro" id="IPR004088">
    <property type="entry name" value="KH_dom_type_1"/>
</dbReference>
<dbReference type="PROSITE" id="PS50084">
    <property type="entry name" value="KH_TYPE_1"/>
    <property type="match status" value="1"/>
</dbReference>
<dbReference type="Pfam" id="PF00013">
    <property type="entry name" value="KH_1"/>
    <property type="match status" value="1"/>
</dbReference>
<dbReference type="GO" id="GO:0003723">
    <property type="term" value="F:RNA binding"/>
    <property type="evidence" value="ECO:0007669"/>
    <property type="project" value="UniProtKB-UniRule"/>
</dbReference>
<dbReference type="SMART" id="SM00322">
    <property type="entry name" value="KH"/>
    <property type="match status" value="1"/>
</dbReference>
<evidence type="ECO:0000256" key="1">
    <source>
        <dbReference type="ARBA" id="ARBA00022737"/>
    </source>
</evidence>
<feature type="domain" description="K Homology" evidence="3">
    <location>
        <begin position="28"/>
        <end position="98"/>
    </location>
</feature>
<dbReference type="AlphaFoldDB" id="A0A9X6NS04"/>
<proteinExistence type="predicted"/>
<accession>A0A9X6NS04</accession>
<dbReference type="InterPro" id="IPR004087">
    <property type="entry name" value="KH_dom"/>
</dbReference>
<dbReference type="Proteomes" id="UP000192578">
    <property type="component" value="Unassembled WGS sequence"/>
</dbReference>
<dbReference type="OrthoDB" id="442947at2759"/>
<evidence type="ECO:0000313" key="5">
    <source>
        <dbReference type="Proteomes" id="UP000192578"/>
    </source>
</evidence>
<evidence type="ECO:0000259" key="3">
    <source>
        <dbReference type="SMART" id="SM00322"/>
    </source>
</evidence>
<dbReference type="EMBL" id="MTYJ01000488">
    <property type="protein sequence ID" value="OWA54939.1"/>
    <property type="molecule type" value="Genomic_DNA"/>
</dbReference>
<keyword evidence="5" id="KW-1185">Reference proteome</keyword>
<organism evidence="4 5">
    <name type="scientific">Hypsibius exemplaris</name>
    <name type="common">Freshwater tardigrade</name>
    <dbReference type="NCBI Taxonomy" id="2072580"/>
    <lineage>
        <taxon>Eukaryota</taxon>
        <taxon>Metazoa</taxon>
        <taxon>Ecdysozoa</taxon>
        <taxon>Tardigrada</taxon>
        <taxon>Eutardigrada</taxon>
        <taxon>Parachela</taxon>
        <taxon>Hypsibioidea</taxon>
        <taxon>Hypsibiidae</taxon>
        <taxon>Hypsibius</taxon>
    </lineage>
</organism>
<comment type="caution">
    <text evidence="4">The sequence shown here is derived from an EMBL/GenBank/DDBJ whole genome shotgun (WGS) entry which is preliminary data.</text>
</comment>
<keyword evidence="1" id="KW-0677">Repeat</keyword>
<dbReference type="Gene3D" id="3.30.1370.10">
    <property type="entry name" value="K Homology domain, type 1"/>
    <property type="match status" value="1"/>
</dbReference>
<reference evidence="5" key="1">
    <citation type="submission" date="2017-01" db="EMBL/GenBank/DDBJ databases">
        <title>Comparative genomics of anhydrobiosis in the tardigrade Hypsibius dujardini.</title>
        <authorList>
            <person name="Yoshida Y."/>
            <person name="Koutsovoulos G."/>
            <person name="Laetsch D."/>
            <person name="Stevens L."/>
            <person name="Kumar S."/>
            <person name="Horikawa D."/>
            <person name="Ishino K."/>
            <person name="Komine S."/>
            <person name="Tomita M."/>
            <person name="Blaxter M."/>
            <person name="Arakawa K."/>
        </authorList>
    </citation>
    <scope>NUCLEOTIDE SEQUENCE [LARGE SCALE GENOMIC DNA]</scope>
    <source>
        <strain evidence="5">Z151</strain>
    </source>
</reference>
<protein>
    <recommendedName>
        <fullName evidence="3">K Homology domain-containing protein</fullName>
    </recommendedName>
</protein>
<keyword evidence="2" id="KW-0694">RNA-binding</keyword>
<evidence type="ECO:0000313" key="4">
    <source>
        <dbReference type="EMBL" id="OWA54939.1"/>
    </source>
</evidence>
<sequence length="108" mass="11917">MQSTTPQLPLSSSERNTLSCKDYRIPEYYQCHEIIIPNDWVGCMIGRGGVKINEIHHLSGAMINISPCEAGKKERNIRITGSTATVNVVLYLIQTRISAELLTSGGLL</sequence>
<gene>
    <name evidence="4" type="ORF">BV898_19326</name>
</gene>
<dbReference type="SUPFAM" id="SSF54791">
    <property type="entry name" value="Eukaryotic type KH-domain (KH-domain type I)"/>
    <property type="match status" value="1"/>
</dbReference>
<dbReference type="PANTHER" id="PTHR10288">
    <property type="entry name" value="KH DOMAIN CONTAINING RNA BINDING PROTEIN"/>
    <property type="match status" value="1"/>
</dbReference>
<name>A0A9X6NS04_HYPEX</name>
<evidence type="ECO:0000256" key="2">
    <source>
        <dbReference type="PROSITE-ProRule" id="PRU00117"/>
    </source>
</evidence>